<dbReference type="EC" id="2.3.1.20" evidence="4 11"/>
<dbReference type="GO" id="GO:0051701">
    <property type="term" value="P:biological process involved in interaction with host"/>
    <property type="evidence" value="ECO:0007669"/>
    <property type="project" value="TreeGrafter"/>
</dbReference>
<comment type="catalytic activity">
    <reaction evidence="10 11">
        <text>an acyl-CoA + a 1,2-diacyl-sn-glycerol = a triacyl-sn-glycerol + CoA</text>
        <dbReference type="Rhea" id="RHEA:10868"/>
        <dbReference type="ChEBI" id="CHEBI:17815"/>
        <dbReference type="ChEBI" id="CHEBI:57287"/>
        <dbReference type="ChEBI" id="CHEBI:58342"/>
        <dbReference type="ChEBI" id="CHEBI:64615"/>
        <dbReference type="EC" id="2.3.1.20"/>
    </reaction>
</comment>
<comment type="pathway">
    <text evidence="2">Lipid metabolism.</text>
</comment>
<evidence type="ECO:0000256" key="12">
    <source>
        <dbReference type="SAM" id="MobiDB-lite"/>
    </source>
</evidence>
<feature type="domain" description="O-acyltransferase WSD1-like N-terminal" evidence="13">
    <location>
        <begin position="52"/>
        <end position="308"/>
    </location>
</feature>
<evidence type="ECO:0000256" key="5">
    <source>
        <dbReference type="ARBA" id="ARBA00022516"/>
    </source>
</evidence>
<feature type="domain" description="O-acyltransferase WSD1 C-terminal" evidence="14">
    <location>
        <begin position="349"/>
        <end position="498"/>
    </location>
</feature>
<dbReference type="GO" id="GO:0001666">
    <property type="term" value="P:response to hypoxia"/>
    <property type="evidence" value="ECO:0007669"/>
    <property type="project" value="TreeGrafter"/>
</dbReference>
<keyword evidence="7 11" id="KW-0319">Glycerol metabolism</keyword>
<accession>A0A2S6ALL9</accession>
<dbReference type="GO" id="GO:0006071">
    <property type="term" value="P:glycerol metabolic process"/>
    <property type="evidence" value="ECO:0007669"/>
    <property type="project" value="UniProtKB-KW"/>
</dbReference>
<dbReference type="AlphaFoldDB" id="A0A2S6ALL9"/>
<sequence length="514" mass="55340">MTGSYSTVSHARGTTVHLRTPGESLTSGARRAAAPASTTIPAAAEIGPPRQLSALDLHLLDSETAAAPMHIGAVMLLDSVRGPRGPLDAGTLRRLFAARLHLVAPLRRRVRTVPLGLDEPYWEDCAAVDLGFHVRHVRLPDGATDADLADYVARRHAQPLDRSRPLWECHLVSGLSGGRQAVYTKVHHAVIDGVSAAEIMGAILDISETPTATPLPETGMRRDRTPSIVEMLACSAPKAVTRQSARTRAALDAVPTLLRTRDAFRAKHDDVPFNQPLTTTRSVAYTSLPLAAVKAIKKSIDGTVNDVVMALCTSALRNWMLDRELPIDRPLLAAIPVSVRTPEQFGSAGNQFSLMLSQLPIGENDPRARLKLLHNNLLVAKDRFGKQPTTLLHELTTLLTPVLHGLPTRALLRAAAPTLPLVNLIVSNVPGPQLPLYLDGIRVLASYPVSVLTVLSGGLNITVMSYDGHLDFGIVACPEAVPDVWDITTHLAEALAELQRSCDAARDFGSMTRL</sequence>
<evidence type="ECO:0000259" key="14">
    <source>
        <dbReference type="Pfam" id="PF06974"/>
    </source>
</evidence>
<proteinExistence type="inferred from homology"/>
<dbReference type="NCBIfam" id="TIGR02946">
    <property type="entry name" value="acyl_WS_DGAT"/>
    <property type="match status" value="1"/>
</dbReference>
<comment type="caution">
    <text evidence="15">The sequence shown here is derived from an EMBL/GenBank/DDBJ whole genome shotgun (WGS) entry which is preliminary data.</text>
</comment>
<evidence type="ECO:0000256" key="2">
    <source>
        <dbReference type="ARBA" id="ARBA00005189"/>
    </source>
</evidence>
<name>A0A2S6ALL9_9NOCA</name>
<keyword evidence="6 11" id="KW-0808">Transferase</keyword>
<dbReference type="RefSeq" id="WP_104376748.1">
    <property type="nucleotide sequence ID" value="NZ_PSZC01000016.1"/>
</dbReference>
<evidence type="ECO:0000256" key="1">
    <source>
        <dbReference type="ARBA" id="ARBA00004771"/>
    </source>
</evidence>
<organism evidence="15 16">
    <name type="scientific">Nocardia nova</name>
    <dbReference type="NCBI Taxonomy" id="37330"/>
    <lineage>
        <taxon>Bacteria</taxon>
        <taxon>Bacillati</taxon>
        <taxon>Actinomycetota</taxon>
        <taxon>Actinomycetes</taxon>
        <taxon>Mycobacteriales</taxon>
        <taxon>Nocardiaceae</taxon>
        <taxon>Nocardia</taxon>
    </lineage>
</organism>
<dbReference type="GO" id="GO:0004144">
    <property type="term" value="F:diacylglycerol O-acyltransferase activity"/>
    <property type="evidence" value="ECO:0007669"/>
    <property type="project" value="UniProtKB-EC"/>
</dbReference>
<evidence type="ECO:0000256" key="6">
    <source>
        <dbReference type="ARBA" id="ARBA00022679"/>
    </source>
</evidence>
<gene>
    <name evidence="15" type="ORF">C5E45_22065</name>
</gene>
<dbReference type="Gene3D" id="3.30.559.10">
    <property type="entry name" value="Chloramphenicol acetyltransferase-like domain"/>
    <property type="match status" value="1"/>
</dbReference>
<dbReference type="GO" id="GO:0071731">
    <property type="term" value="P:response to nitric oxide"/>
    <property type="evidence" value="ECO:0007669"/>
    <property type="project" value="TreeGrafter"/>
</dbReference>
<dbReference type="PANTHER" id="PTHR31650:SF1">
    <property type="entry name" value="WAX ESTER SYNTHASE_DIACYLGLYCEROL ACYLTRANSFERASE 4-RELATED"/>
    <property type="match status" value="1"/>
</dbReference>
<evidence type="ECO:0000313" key="15">
    <source>
        <dbReference type="EMBL" id="PPJ36093.1"/>
    </source>
</evidence>
<evidence type="ECO:0000259" key="13">
    <source>
        <dbReference type="Pfam" id="PF03007"/>
    </source>
</evidence>
<reference evidence="15 16" key="1">
    <citation type="submission" date="2018-02" db="EMBL/GenBank/DDBJ databases">
        <title>8 Nocardia nova and 1 Nocardia cyriacigeorgica strain used for evolution to TMP-SMX.</title>
        <authorList>
            <person name="Mehta H."/>
            <person name="Weng J."/>
            <person name="Shamoo Y."/>
        </authorList>
    </citation>
    <scope>NUCLEOTIDE SEQUENCE [LARGE SCALE GENOMIC DNA]</scope>
    <source>
        <strain evidence="15 16">MDA3139</strain>
    </source>
</reference>
<evidence type="ECO:0000256" key="3">
    <source>
        <dbReference type="ARBA" id="ARBA00009587"/>
    </source>
</evidence>
<evidence type="ECO:0000313" key="16">
    <source>
        <dbReference type="Proteomes" id="UP000239874"/>
    </source>
</evidence>
<dbReference type="PANTHER" id="PTHR31650">
    <property type="entry name" value="O-ACYLTRANSFERASE (WSD1-LIKE) FAMILY PROTEIN"/>
    <property type="match status" value="1"/>
</dbReference>
<dbReference type="Pfam" id="PF03007">
    <property type="entry name" value="WS_DGAT_cat"/>
    <property type="match status" value="1"/>
</dbReference>
<protein>
    <recommendedName>
        <fullName evidence="4 11">Diacylglycerol O-acyltransferase</fullName>
        <ecNumber evidence="4 11">2.3.1.20</ecNumber>
    </recommendedName>
</protein>
<dbReference type="Proteomes" id="UP000239874">
    <property type="component" value="Unassembled WGS sequence"/>
</dbReference>
<dbReference type="Pfam" id="PF06974">
    <property type="entry name" value="WS_DGAT_C"/>
    <property type="match status" value="1"/>
</dbReference>
<keyword evidence="9 11" id="KW-0012">Acyltransferase</keyword>
<dbReference type="InterPro" id="IPR014292">
    <property type="entry name" value="Acyl_transf_WS/DGAT"/>
</dbReference>
<evidence type="ECO:0000256" key="11">
    <source>
        <dbReference type="RuleBase" id="RU361241"/>
    </source>
</evidence>
<dbReference type="InterPro" id="IPR045034">
    <property type="entry name" value="O-acyltransferase_WSD1-like"/>
</dbReference>
<dbReference type="SUPFAM" id="SSF52777">
    <property type="entry name" value="CoA-dependent acyltransferases"/>
    <property type="match status" value="1"/>
</dbReference>
<evidence type="ECO:0000256" key="10">
    <source>
        <dbReference type="ARBA" id="ARBA00048109"/>
    </source>
</evidence>
<evidence type="ECO:0000256" key="7">
    <source>
        <dbReference type="ARBA" id="ARBA00022798"/>
    </source>
</evidence>
<feature type="region of interest" description="Disordered" evidence="12">
    <location>
        <begin position="1"/>
        <end position="32"/>
    </location>
</feature>
<dbReference type="GO" id="GO:0019432">
    <property type="term" value="P:triglyceride biosynthetic process"/>
    <property type="evidence" value="ECO:0007669"/>
    <property type="project" value="UniProtKB-UniPathway"/>
</dbReference>
<comment type="pathway">
    <text evidence="1 11">Glycerolipid metabolism; triacylglycerol biosynthesis.</text>
</comment>
<keyword evidence="8 11" id="KW-0443">Lipid metabolism</keyword>
<dbReference type="GO" id="GO:0005886">
    <property type="term" value="C:plasma membrane"/>
    <property type="evidence" value="ECO:0007669"/>
    <property type="project" value="TreeGrafter"/>
</dbReference>
<dbReference type="OrthoDB" id="9810950at2"/>
<dbReference type="InterPro" id="IPR023213">
    <property type="entry name" value="CAT-like_dom_sf"/>
</dbReference>
<dbReference type="EMBL" id="PSZC01000016">
    <property type="protein sequence ID" value="PPJ36093.1"/>
    <property type="molecule type" value="Genomic_DNA"/>
</dbReference>
<keyword evidence="5 11" id="KW-0444">Lipid biosynthesis</keyword>
<evidence type="ECO:0000256" key="4">
    <source>
        <dbReference type="ARBA" id="ARBA00013244"/>
    </source>
</evidence>
<comment type="similarity">
    <text evidence="3 11">Belongs to the long-chain O-acyltransferase family.</text>
</comment>
<dbReference type="UniPathway" id="UPA00282"/>
<evidence type="ECO:0000256" key="9">
    <source>
        <dbReference type="ARBA" id="ARBA00023315"/>
    </source>
</evidence>
<dbReference type="InterPro" id="IPR009721">
    <property type="entry name" value="O-acyltransferase_WSD1_C"/>
</dbReference>
<dbReference type="InterPro" id="IPR004255">
    <property type="entry name" value="O-acyltransferase_WSD1_N"/>
</dbReference>
<evidence type="ECO:0000256" key="8">
    <source>
        <dbReference type="ARBA" id="ARBA00023098"/>
    </source>
</evidence>